<dbReference type="Gene3D" id="1.20.1310.10">
    <property type="entry name" value="Cullin Repeats"/>
    <property type="match status" value="2"/>
</dbReference>
<dbReference type="GO" id="GO:0031625">
    <property type="term" value="F:ubiquitin protein ligase binding"/>
    <property type="evidence" value="ECO:0007669"/>
    <property type="project" value="InterPro"/>
</dbReference>
<feature type="domain" description="Cullin N-terminal" evidence="3">
    <location>
        <begin position="28"/>
        <end position="309"/>
    </location>
</feature>
<accession>A0A8H5F3Q1</accession>
<name>A0A8H5F3Q1_9AGAR</name>
<dbReference type="InterPro" id="IPR045093">
    <property type="entry name" value="Cullin"/>
</dbReference>
<dbReference type="GO" id="GO:0006511">
    <property type="term" value="P:ubiquitin-dependent protein catabolic process"/>
    <property type="evidence" value="ECO:0007669"/>
    <property type="project" value="InterPro"/>
</dbReference>
<feature type="region of interest" description="Disordered" evidence="2">
    <location>
        <begin position="1"/>
        <end position="20"/>
    </location>
</feature>
<sequence length="316" mass="36337">MSGISDPSTADFDPSLKPDKKATRDEKWTYLQKAVAYIMGHPEGIADLGPAAINMYTVVFDFCHNKNRSPWVQYPPKAPLLREPELSDQLYERLVDFLDLYFEDIFSILEPLHGLELLAHYAAQFDRASASANQLDRVFNYLNRQRLCHNPDSKHFGKYENSVPTQRRITVKATVFDAWRNNVLAQLQRDSSKFTSALLDIVHQRSENTGDDANVVKRMLESLIALDDQLSNPVHQSTLYHDHFQSRFLSEWDSFCLSKQTEIGILMGKKVEDSLVQPKDVLQLEMDRMAKYLPECTQKEMLARVEKNTHDKSIAL</sequence>
<evidence type="ECO:0000256" key="1">
    <source>
        <dbReference type="ARBA" id="ARBA00006019"/>
    </source>
</evidence>
<dbReference type="AlphaFoldDB" id="A0A8H5F3Q1"/>
<dbReference type="InterPro" id="IPR001373">
    <property type="entry name" value="Cullin_N"/>
</dbReference>
<comment type="caution">
    <text evidence="4">The sequence shown here is derived from an EMBL/GenBank/DDBJ whole genome shotgun (WGS) entry which is preliminary data.</text>
</comment>
<proteinExistence type="inferred from homology"/>
<dbReference type="EMBL" id="JAACJJ010000028">
    <property type="protein sequence ID" value="KAF5322123.1"/>
    <property type="molecule type" value="Genomic_DNA"/>
</dbReference>
<protein>
    <recommendedName>
        <fullName evidence="3">Cullin N-terminal domain-containing protein</fullName>
    </recommendedName>
</protein>
<reference evidence="4 5" key="1">
    <citation type="journal article" date="2020" name="ISME J.">
        <title>Uncovering the hidden diversity of litter-decomposition mechanisms in mushroom-forming fungi.</title>
        <authorList>
            <person name="Floudas D."/>
            <person name="Bentzer J."/>
            <person name="Ahren D."/>
            <person name="Johansson T."/>
            <person name="Persson P."/>
            <person name="Tunlid A."/>
        </authorList>
    </citation>
    <scope>NUCLEOTIDE SEQUENCE [LARGE SCALE GENOMIC DNA]</scope>
    <source>
        <strain evidence="4 5">CBS 101986</strain>
    </source>
</reference>
<evidence type="ECO:0000313" key="4">
    <source>
        <dbReference type="EMBL" id="KAF5322123.1"/>
    </source>
</evidence>
<keyword evidence="5" id="KW-1185">Reference proteome</keyword>
<evidence type="ECO:0000313" key="5">
    <source>
        <dbReference type="Proteomes" id="UP000567179"/>
    </source>
</evidence>
<dbReference type="InterPro" id="IPR016159">
    <property type="entry name" value="Cullin_repeat-like_dom_sf"/>
</dbReference>
<evidence type="ECO:0000256" key="2">
    <source>
        <dbReference type="SAM" id="MobiDB-lite"/>
    </source>
</evidence>
<evidence type="ECO:0000259" key="3">
    <source>
        <dbReference type="Pfam" id="PF00888"/>
    </source>
</evidence>
<dbReference type="Proteomes" id="UP000567179">
    <property type="component" value="Unassembled WGS sequence"/>
</dbReference>
<gene>
    <name evidence="4" type="ORF">D9619_000225</name>
</gene>
<comment type="similarity">
    <text evidence="1">Belongs to the cullin family.</text>
</comment>
<dbReference type="SUPFAM" id="SSF74788">
    <property type="entry name" value="Cullin repeat-like"/>
    <property type="match status" value="1"/>
</dbReference>
<organism evidence="4 5">
    <name type="scientific">Psilocybe cf. subviscida</name>
    <dbReference type="NCBI Taxonomy" id="2480587"/>
    <lineage>
        <taxon>Eukaryota</taxon>
        <taxon>Fungi</taxon>
        <taxon>Dikarya</taxon>
        <taxon>Basidiomycota</taxon>
        <taxon>Agaricomycotina</taxon>
        <taxon>Agaricomycetes</taxon>
        <taxon>Agaricomycetidae</taxon>
        <taxon>Agaricales</taxon>
        <taxon>Agaricineae</taxon>
        <taxon>Strophariaceae</taxon>
        <taxon>Psilocybe</taxon>
    </lineage>
</organism>
<dbReference type="PANTHER" id="PTHR11932">
    <property type="entry name" value="CULLIN"/>
    <property type="match status" value="1"/>
</dbReference>
<dbReference type="Pfam" id="PF00888">
    <property type="entry name" value="Cullin"/>
    <property type="match status" value="1"/>
</dbReference>